<dbReference type="CDD" id="cd00118">
    <property type="entry name" value="LysM"/>
    <property type="match status" value="3"/>
</dbReference>
<reference evidence="4" key="1">
    <citation type="journal article" date="2021" name="J Fungi (Basel)">
        <title>Virulence traits and population genomics of the black yeast Aureobasidium melanogenum.</title>
        <authorList>
            <person name="Cernosa A."/>
            <person name="Sun X."/>
            <person name="Gostincar C."/>
            <person name="Fang C."/>
            <person name="Gunde-Cimerman N."/>
            <person name="Song Z."/>
        </authorList>
    </citation>
    <scope>NUCLEOTIDE SEQUENCE</scope>
    <source>
        <strain evidence="4">EXF-8016</strain>
    </source>
</reference>
<keyword evidence="1" id="KW-0147">Chitin-binding</keyword>
<proteinExistence type="predicted"/>
<organism evidence="4 5">
    <name type="scientific">Aureobasidium melanogenum</name>
    <name type="common">Aureobasidium pullulans var. melanogenum</name>
    <dbReference type="NCBI Taxonomy" id="46634"/>
    <lineage>
        <taxon>Eukaryota</taxon>
        <taxon>Fungi</taxon>
        <taxon>Dikarya</taxon>
        <taxon>Ascomycota</taxon>
        <taxon>Pezizomycotina</taxon>
        <taxon>Dothideomycetes</taxon>
        <taxon>Dothideomycetidae</taxon>
        <taxon>Dothideales</taxon>
        <taxon>Saccotheciaceae</taxon>
        <taxon>Aureobasidium</taxon>
    </lineage>
</organism>
<protein>
    <recommendedName>
        <fullName evidence="3">LysM domain-containing protein</fullName>
    </recommendedName>
</protein>
<evidence type="ECO:0000256" key="2">
    <source>
        <dbReference type="ARBA" id="ARBA00023026"/>
    </source>
</evidence>
<dbReference type="GO" id="GO:0008061">
    <property type="term" value="F:chitin binding"/>
    <property type="evidence" value="ECO:0007669"/>
    <property type="project" value="UniProtKB-KW"/>
</dbReference>
<dbReference type="PANTHER" id="PTHR34997:SF1">
    <property type="entry name" value="PEPTIDOGLYCAN-BINDING LYSIN DOMAIN"/>
    <property type="match status" value="1"/>
</dbReference>
<dbReference type="Pfam" id="PF01476">
    <property type="entry name" value="LysM"/>
    <property type="match status" value="2"/>
</dbReference>
<feature type="domain" description="LysM" evidence="3">
    <location>
        <begin position="706"/>
        <end position="752"/>
    </location>
</feature>
<sequence length="756" mass="79535">MPYALSAPCLTALNTSVSCPSGLIDLSVSGSAIDSDGVTALCTDTCKSSLQSARFVIAGACSATDIVVIDSTAYPATFFVDTYIFTYNLACRKDSQTGQYCDPQLASWADQGSLNSSQSCSDCWLGAQQLLLANPLGYDEGLADDFASLTSSCSAQKYSYTTPTTYALNDSSDAAPSTASASPTSIPGCTGSYYVQATDTCFSLSQYLNVSTYNLLVYNGWDMYCQNFNASVGHSFCSPPTCDTYTWQANDTCDAVTLANPSITLTQFMSWNPNFDPLCQNAGNFIGYEVCLSPPGGELVPTATSNLGGGVTVAPTTAAPVPTNAMDGSNRDCGRWYNIVAGDECGTLSVANGITLQDFYFLNPEINSQCTNLLLNISYCVQPVGDISSYANYTASGGVAQSITVPPNTFSSVNTAIATSTAVAGFDYQYTWLPQAPGTSDDCAWYANYSSSGLMDCTDVAEEYAITTDQLLSWNPSLSSDLGNCSLQSGYSYCVQTTSATVDPSRNDCTPINATTIMNGTSLNCDCFILLSSTYQSSYGCSEIESDYSVTDSDLLQWNTWLGSSCETNLYANLDDGGFRPLCVGVNASQPVGTIVSSASGTLSPTEVTTGGTTATISMGPTASGEVQGCLEYHTIVKGDTCYSIEVTYGISLAQLYAWNPSIGSDCSNLWLGSAYCVQGPAATATTSAAAAPAPTQSGIATNCNEYYVVADGDSCSKIETQYSVSFAQLYKWNPAIGDDCQALWPTYAICVGVSS</sequence>
<dbReference type="AlphaFoldDB" id="A0A9P8GLY8"/>
<dbReference type="EMBL" id="JAHFYH010000014">
    <property type="protein sequence ID" value="KAH0225610.1"/>
    <property type="molecule type" value="Genomic_DNA"/>
</dbReference>
<dbReference type="PROSITE" id="PS51782">
    <property type="entry name" value="LYSM"/>
    <property type="match status" value="5"/>
</dbReference>
<dbReference type="Proteomes" id="UP000767238">
    <property type="component" value="Unassembled WGS sequence"/>
</dbReference>
<evidence type="ECO:0000313" key="5">
    <source>
        <dbReference type="Proteomes" id="UP000767238"/>
    </source>
</evidence>
<evidence type="ECO:0000256" key="1">
    <source>
        <dbReference type="ARBA" id="ARBA00022669"/>
    </source>
</evidence>
<dbReference type="Gene3D" id="3.10.350.10">
    <property type="entry name" value="LysM domain"/>
    <property type="match status" value="5"/>
</dbReference>
<accession>A0A9P8GLY8</accession>
<name>A0A9P8GLY8_AURME</name>
<feature type="domain" description="LysM" evidence="3">
    <location>
        <begin position="243"/>
        <end position="292"/>
    </location>
</feature>
<feature type="domain" description="LysM" evidence="3">
    <location>
        <begin position="444"/>
        <end position="495"/>
    </location>
</feature>
<dbReference type="SMART" id="SM00257">
    <property type="entry name" value="LysM"/>
    <property type="match status" value="4"/>
</dbReference>
<keyword evidence="2" id="KW-0843">Virulence</keyword>
<dbReference type="InterPro" id="IPR036779">
    <property type="entry name" value="LysM_dom_sf"/>
</dbReference>
<gene>
    <name evidence="4" type="ORF">KCV03_g2964</name>
</gene>
<dbReference type="SUPFAM" id="SSF54106">
    <property type="entry name" value="LysM domain"/>
    <property type="match status" value="2"/>
</dbReference>
<comment type="caution">
    <text evidence="4">The sequence shown here is derived from an EMBL/GenBank/DDBJ whole genome shotgun (WGS) entry which is preliminary data.</text>
</comment>
<feature type="domain" description="LysM" evidence="3">
    <location>
        <begin position="335"/>
        <end position="381"/>
    </location>
</feature>
<reference evidence="4" key="2">
    <citation type="submission" date="2021-08" db="EMBL/GenBank/DDBJ databases">
        <authorList>
            <person name="Gostincar C."/>
            <person name="Sun X."/>
            <person name="Song Z."/>
            <person name="Gunde-Cimerman N."/>
        </authorList>
    </citation>
    <scope>NUCLEOTIDE SEQUENCE</scope>
    <source>
        <strain evidence="4">EXF-8016</strain>
    </source>
</reference>
<evidence type="ECO:0000259" key="3">
    <source>
        <dbReference type="PROSITE" id="PS51782"/>
    </source>
</evidence>
<feature type="non-terminal residue" evidence="4">
    <location>
        <position position="756"/>
    </location>
</feature>
<dbReference type="PANTHER" id="PTHR34997">
    <property type="entry name" value="AM15"/>
    <property type="match status" value="1"/>
</dbReference>
<evidence type="ECO:0000313" key="4">
    <source>
        <dbReference type="EMBL" id="KAH0225610.1"/>
    </source>
</evidence>
<dbReference type="InterPro" id="IPR018392">
    <property type="entry name" value="LysM"/>
</dbReference>
<feature type="domain" description="LysM" evidence="3">
    <location>
        <begin position="632"/>
        <end position="678"/>
    </location>
</feature>
<dbReference type="InterPro" id="IPR052210">
    <property type="entry name" value="LysM1-like"/>
</dbReference>
<dbReference type="OrthoDB" id="5985073at2759"/>